<comment type="caution">
    <text evidence="2">The sequence shown here is derived from an EMBL/GenBank/DDBJ whole genome shotgun (WGS) entry which is preliminary data.</text>
</comment>
<keyword evidence="1" id="KW-0472">Membrane</keyword>
<evidence type="ECO:0000313" key="3">
    <source>
        <dbReference type="Proteomes" id="UP000298337"/>
    </source>
</evidence>
<dbReference type="AlphaFoldDB" id="A0A4Z0PAU3"/>
<feature type="transmembrane region" description="Helical" evidence="1">
    <location>
        <begin position="93"/>
        <end position="114"/>
    </location>
</feature>
<proteinExistence type="predicted"/>
<protein>
    <submittedName>
        <fullName evidence="2">Uncharacterized protein</fullName>
    </submittedName>
</protein>
<name>A0A4Z0PAU3_9BACT</name>
<dbReference type="RefSeq" id="WP_135430744.1">
    <property type="nucleotide sequence ID" value="NZ_SRLA01000001.1"/>
</dbReference>
<sequence length="119" mass="13663">MEALIQDTRRINSELVSLETAAELRATIQRNTADEATRQLLQKLAHDWPRIRPRLPLFLFQRLLSGMLMPLVVVTNPSSWLEDWGQNAAGRLVLKGLVLVLFWLLYKAGTVYLLRLIEP</sequence>
<accession>A0A4Z0PAU3</accession>
<keyword evidence="3" id="KW-1185">Reference proteome</keyword>
<gene>
    <name evidence="2" type="ORF">EU556_02575</name>
</gene>
<keyword evidence="1" id="KW-0812">Transmembrane</keyword>
<dbReference type="EMBL" id="SRLA01000001">
    <property type="protein sequence ID" value="TGE09735.1"/>
    <property type="molecule type" value="Genomic_DNA"/>
</dbReference>
<keyword evidence="1" id="KW-1133">Transmembrane helix</keyword>
<organism evidence="2 3">
    <name type="scientific">Hymenobacter fodinae</name>
    <dbReference type="NCBI Taxonomy" id="2510796"/>
    <lineage>
        <taxon>Bacteria</taxon>
        <taxon>Pseudomonadati</taxon>
        <taxon>Bacteroidota</taxon>
        <taxon>Cytophagia</taxon>
        <taxon>Cytophagales</taxon>
        <taxon>Hymenobacteraceae</taxon>
        <taxon>Hymenobacter</taxon>
    </lineage>
</organism>
<reference evidence="2 3" key="1">
    <citation type="submission" date="2019-04" db="EMBL/GenBank/DDBJ databases">
        <authorList>
            <person name="Feng G."/>
            <person name="Zhang J."/>
            <person name="Zhu H."/>
        </authorList>
    </citation>
    <scope>NUCLEOTIDE SEQUENCE [LARGE SCALE GENOMIC DNA]</scope>
    <source>
        <strain evidence="2 3">92R-1</strain>
    </source>
</reference>
<evidence type="ECO:0000256" key="1">
    <source>
        <dbReference type="SAM" id="Phobius"/>
    </source>
</evidence>
<dbReference type="Proteomes" id="UP000298337">
    <property type="component" value="Unassembled WGS sequence"/>
</dbReference>
<evidence type="ECO:0000313" key="2">
    <source>
        <dbReference type="EMBL" id="TGE09735.1"/>
    </source>
</evidence>